<dbReference type="EC" id="2.5.1.60" evidence="6"/>
<organism evidence="7 8">
    <name type="scientific">Hanseniaspora guilliermondii</name>
    <dbReference type="NCBI Taxonomy" id="56406"/>
    <lineage>
        <taxon>Eukaryota</taxon>
        <taxon>Fungi</taxon>
        <taxon>Dikarya</taxon>
        <taxon>Ascomycota</taxon>
        <taxon>Saccharomycotina</taxon>
        <taxon>Saccharomycetes</taxon>
        <taxon>Saccharomycodales</taxon>
        <taxon>Saccharomycodaceae</taxon>
        <taxon>Hanseniaspora</taxon>
    </lineage>
</organism>
<evidence type="ECO:0000256" key="4">
    <source>
        <dbReference type="ARBA" id="ARBA00022737"/>
    </source>
</evidence>
<keyword evidence="4" id="KW-0677">Repeat</keyword>
<evidence type="ECO:0000256" key="6">
    <source>
        <dbReference type="RuleBase" id="RU367120"/>
    </source>
</evidence>
<proteinExistence type="inferred from homology"/>
<dbReference type="OrthoDB" id="1658at2759"/>
<dbReference type="VEuPathDB" id="FungiDB:HGUI_02907"/>
<dbReference type="GO" id="GO:0006612">
    <property type="term" value="P:protein targeting to membrane"/>
    <property type="evidence" value="ECO:0007669"/>
    <property type="project" value="EnsemblFungi"/>
</dbReference>
<comment type="similarity">
    <text evidence="1 6">Belongs to the protein prenyltransferase subunit alpha family.</text>
</comment>
<accession>A0A1L0B6K8</accession>
<keyword evidence="3 6" id="KW-0808">Transferase</keyword>
<dbReference type="Proteomes" id="UP000183365">
    <property type="component" value="Unassembled WGS sequence"/>
</dbReference>
<dbReference type="GO" id="GO:0097354">
    <property type="term" value="P:prenylation"/>
    <property type="evidence" value="ECO:0007669"/>
    <property type="project" value="UniProtKB-UniRule"/>
</dbReference>
<keyword evidence="8" id="KW-1185">Reference proteome</keyword>
<dbReference type="GO" id="GO:0006888">
    <property type="term" value="P:endoplasmic reticulum to Golgi vesicle-mediated transport"/>
    <property type="evidence" value="ECO:0007669"/>
    <property type="project" value="EnsemblFungi"/>
</dbReference>
<gene>
    <name evidence="7" type="ORF">HGUI_02907</name>
</gene>
<dbReference type="PANTHER" id="PTHR11129">
    <property type="entry name" value="PROTEIN FARNESYLTRANSFERASE ALPHA SUBUNIT/RAB GERANYLGERANYL TRANSFERASE ALPHA SUBUNIT"/>
    <property type="match status" value="1"/>
</dbReference>
<evidence type="ECO:0000256" key="3">
    <source>
        <dbReference type="ARBA" id="ARBA00022679"/>
    </source>
</evidence>
<reference evidence="8" key="1">
    <citation type="submission" date="2016-11" db="EMBL/GenBank/DDBJ databases">
        <authorList>
            <person name="Guldener U."/>
        </authorList>
    </citation>
    <scope>NUCLEOTIDE SEQUENCE [LARGE SCALE GENOMIC DNA]</scope>
</reference>
<comment type="catalytic activity">
    <reaction evidence="5 6">
        <text>geranylgeranyl diphosphate + L-cysteinyl-[protein] = S-geranylgeranyl-L-cysteinyl-[protein] + diphosphate</text>
        <dbReference type="Rhea" id="RHEA:21240"/>
        <dbReference type="Rhea" id="RHEA-COMP:10131"/>
        <dbReference type="Rhea" id="RHEA-COMP:11537"/>
        <dbReference type="ChEBI" id="CHEBI:29950"/>
        <dbReference type="ChEBI" id="CHEBI:33019"/>
        <dbReference type="ChEBI" id="CHEBI:57533"/>
        <dbReference type="ChEBI" id="CHEBI:86021"/>
        <dbReference type="EC" id="2.5.1.60"/>
    </reaction>
</comment>
<dbReference type="Gene3D" id="1.25.40.120">
    <property type="entry name" value="Protein prenylyltransferase"/>
    <property type="match status" value="1"/>
</dbReference>
<dbReference type="Pfam" id="PF01239">
    <property type="entry name" value="PPTA"/>
    <property type="match status" value="4"/>
</dbReference>
<dbReference type="AlphaFoldDB" id="A0A1L0B6K8"/>
<comment type="function">
    <text evidence="6">Catalyzes the transfer of a geranyl-geranyl moiety from geranyl-geranyl pyrophosphate to cysteines occuring in specific C-terminal amino acid sequences.</text>
</comment>
<dbReference type="GO" id="GO:0005777">
    <property type="term" value="C:peroxisome"/>
    <property type="evidence" value="ECO:0007669"/>
    <property type="project" value="EnsemblFungi"/>
</dbReference>
<evidence type="ECO:0000313" key="8">
    <source>
        <dbReference type="Proteomes" id="UP000183365"/>
    </source>
</evidence>
<dbReference type="PANTHER" id="PTHR11129:SF2">
    <property type="entry name" value="GERANYLGERANYL TRANSFERASE TYPE-2 SUBUNIT ALPHA"/>
    <property type="match status" value="1"/>
</dbReference>
<dbReference type="EMBL" id="FQNF01000061">
    <property type="protein sequence ID" value="SGZ40707.1"/>
    <property type="molecule type" value="Genomic_DNA"/>
</dbReference>
<keyword evidence="2 6" id="KW-0637">Prenyltransferase</keyword>
<name>A0A1L0B6K8_9ASCO</name>
<evidence type="ECO:0000256" key="2">
    <source>
        <dbReference type="ARBA" id="ARBA00022602"/>
    </source>
</evidence>
<dbReference type="GO" id="GO:0005968">
    <property type="term" value="C:Rab-protein geranylgeranyltransferase complex"/>
    <property type="evidence" value="ECO:0007669"/>
    <property type="project" value="EnsemblFungi"/>
</dbReference>
<sequence length="330" mass="39742">MHGVKRINLTEELRAEKEKKEAIQVDRFRNLSSTIEKLKTGKDTNQDLLKSLSEQLTMNPDLTTSYNLRRSIIKDKGYIEDEWNQELNFTLQLLTSNPKSYPLWQHRSWILKQIDKDEYYQKELNLTYKLLSMDKRNFHGWSYRREILDILNERLSLTSIEDLYFKEWEYLTMMINSDISNYSAWHQRRTLLVYYIESTQLTKIPEGTLKKLITKECDYIYQAIFTDAEDQSVWNYMKWFVSDERVLSILGNEELNTAVDKYLEAMREINEDELEFSNKLNKWCTLMMLFLTENYSKEITKVEKIDLLESLKKSDPLRINRYQEMIDKIE</sequence>
<protein>
    <recommendedName>
        <fullName evidence="6">Geranylgeranyl transferase type-2 subunit alpha</fullName>
        <ecNumber evidence="6">2.5.1.60</ecNumber>
    </recommendedName>
    <alternativeName>
        <fullName evidence="6">Geranylgeranyl transferase type II subunit alpha</fullName>
    </alternativeName>
</protein>
<evidence type="ECO:0000256" key="5">
    <source>
        <dbReference type="ARBA" id="ARBA00047658"/>
    </source>
</evidence>
<dbReference type="InterPro" id="IPR002088">
    <property type="entry name" value="Prenyl_trans_a"/>
</dbReference>
<evidence type="ECO:0000256" key="1">
    <source>
        <dbReference type="ARBA" id="ARBA00006734"/>
    </source>
</evidence>
<dbReference type="GO" id="GO:0004663">
    <property type="term" value="F:Rab geranylgeranyltransferase activity"/>
    <property type="evidence" value="ECO:0007669"/>
    <property type="project" value="UniProtKB-UniRule"/>
</dbReference>
<dbReference type="PROSITE" id="PS51147">
    <property type="entry name" value="PFTA"/>
    <property type="match status" value="4"/>
</dbReference>
<evidence type="ECO:0000313" key="7">
    <source>
        <dbReference type="EMBL" id="SGZ40707.1"/>
    </source>
</evidence>
<dbReference type="SUPFAM" id="SSF48439">
    <property type="entry name" value="Protein prenylyltransferase"/>
    <property type="match status" value="1"/>
</dbReference>